<accession>A0A0T6BNR1</accession>
<reference evidence="2 3" key="1">
    <citation type="journal article" date="2015" name="Int. J. Syst. Evol. Microbiol.">
        <title>Bacillus glycinifermentans sp. nov., isolated from fermented soybean paste.</title>
        <authorList>
            <person name="Kim S.J."/>
            <person name="Dunlap C.A."/>
            <person name="Kwon S.W."/>
            <person name="Rooney A.P."/>
        </authorList>
    </citation>
    <scope>NUCLEOTIDE SEQUENCE [LARGE SCALE GENOMIC DNA]</scope>
    <source>
        <strain evidence="2 3">GO-13</strain>
    </source>
</reference>
<organism evidence="2 3">
    <name type="scientific">Bacillus glycinifermentans</name>
    <dbReference type="NCBI Taxonomy" id="1664069"/>
    <lineage>
        <taxon>Bacteria</taxon>
        <taxon>Bacillati</taxon>
        <taxon>Bacillota</taxon>
        <taxon>Bacilli</taxon>
        <taxon>Bacillales</taxon>
        <taxon>Bacillaceae</taxon>
        <taxon>Bacillus</taxon>
    </lineage>
</organism>
<comment type="caution">
    <text evidence="2">The sequence shown here is derived from an EMBL/GenBank/DDBJ whole genome shotgun (WGS) entry which is preliminary data.</text>
</comment>
<dbReference type="OrthoDB" id="2940367at2"/>
<name>A0A0T6BNR1_9BACI</name>
<dbReference type="EMBL" id="LECW02000022">
    <property type="protein sequence ID" value="KRT93288.1"/>
    <property type="molecule type" value="Genomic_DNA"/>
</dbReference>
<dbReference type="AlphaFoldDB" id="A0A0T6BNR1"/>
<evidence type="ECO:0000313" key="2">
    <source>
        <dbReference type="EMBL" id="KRT93288.1"/>
    </source>
</evidence>
<gene>
    <name evidence="2" type="ORF">AB447_220295</name>
</gene>
<protein>
    <submittedName>
        <fullName evidence="2">Uncharacterized protein</fullName>
    </submittedName>
</protein>
<feature type="region of interest" description="Disordered" evidence="1">
    <location>
        <begin position="1"/>
        <end position="23"/>
    </location>
</feature>
<sequence length="69" mass="8421">MNMFEQLMESIHRKHDQHQAEHDRIIKKQQKELNCFDRNAEQFGNQIEQFSEQAETWMEEDGWLPGVFK</sequence>
<evidence type="ECO:0000256" key="1">
    <source>
        <dbReference type="SAM" id="MobiDB-lite"/>
    </source>
</evidence>
<dbReference type="Proteomes" id="UP000036168">
    <property type="component" value="Unassembled WGS sequence"/>
</dbReference>
<proteinExistence type="predicted"/>
<evidence type="ECO:0000313" key="3">
    <source>
        <dbReference type="Proteomes" id="UP000036168"/>
    </source>
</evidence>